<evidence type="ECO:0000313" key="10">
    <source>
        <dbReference type="Proteomes" id="UP000582837"/>
    </source>
</evidence>
<name>A0A841H157_9BACT</name>
<comment type="similarity">
    <text evidence="2">Belongs to the DsbD family.</text>
</comment>
<evidence type="ECO:0000256" key="2">
    <source>
        <dbReference type="ARBA" id="ARBA00006143"/>
    </source>
</evidence>
<evidence type="ECO:0000313" key="9">
    <source>
        <dbReference type="EMBL" id="MBB6071835.1"/>
    </source>
</evidence>
<dbReference type="EMBL" id="JACHIA010000011">
    <property type="protein sequence ID" value="MBB6071835.1"/>
    <property type="molecule type" value="Genomic_DNA"/>
</dbReference>
<evidence type="ECO:0000256" key="5">
    <source>
        <dbReference type="ARBA" id="ARBA00022989"/>
    </source>
</evidence>
<dbReference type="Proteomes" id="UP000582837">
    <property type="component" value="Unassembled WGS sequence"/>
</dbReference>
<dbReference type="RefSeq" id="WP_170035291.1">
    <property type="nucleotide sequence ID" value="NZ_JABDTL010000001.1"/>
</dbReference>
<dbReference type="PANTHER" id="PTHR31272">
    <property type="entry name" value="CYTOCHROME C-TYPE BIOGENESIS PROTEIN HI_1454-RELATED"/>
    <property type="match status" value="1"/>
</dbReference>
<comment type="subcellular location">
    <subcellularLocation>
        <location evidence="1">Membrane</location>
        <topology evidence="1">Multi-pass membrane protein</topology>
    </subcellularLocation>
</comment>
<sequence>MESQSLGLFVAFSAGLLSFLSPCVLPLVPSYATFITGMSLDELAVDERRTRRTALIHGLLFVAGFTAVFMIMGASATFLGSLMRYASTWVERIGGALLILFGLYLLGLLRLPGAGREWRMHLAQKPAGYLGTVAVGVTFGAGWTPCIGPVLGGILTLAATRGSMGQGMGLLFVYSAGLAIPFLLSTLLIDRFLTAFKGMRRLLPWINRASGVLLVAVGLMMMLGHFSAMSGTMAGWTPAWLSGKL</sequence>
<dbReference type="PANTHER" id="PTHR31272:SF4">
    <property type="entry name" value="CYTOCHROME C-TYPE BIOGENESIS PROTEIN HI_1454-RELATED"/>
    <property type="match status" value="1"/>
</dbReference>
<evidence type="ECO:0000259" key="8">
    <source>
        <dbReference type="Pfam" id="PF02683"/>
    </source>
</evidence>
<protein>
    <submittedName>
        <fullName evidence="9">Cytochrome c-type biogenesis protein</fullName>
    </submittedName>
</protein>
<feature type="transmembrane region" description="Helical" evidence="7">
    <location>
        <begin position="129"/>
        <end position="159"/>
    </location>
</feature>
<feature type="transmembrane region" description="Helical" evidence="7">
    <location>
        <begin position="58"/>
        <end position="83"/>
    </location>
</feature>
<dbReference type="InterPro" id="IPR003834">
    <property type="entry name" value="Cyt_c_assmbl_TM_dom"/>
</dbReference>
<feature type="transmembrane region" description="Helical" evidence="7">
    <location>
        <begin position="6"/>
        <end position="28"/>
    </location>
</feature>
<evidence type="ECO:0000256" key="4">
    <source>
        <dbReference type="ARBA" id="ARBA00022748"/>
    </source>
</evidence>
<comment type="caution">
    <text evidence="9">The sequence shown here is derived from an EMBL/GenBank/DDBJ whole genome shotgun (WGS) entry which is preliminary data.</text>
</comment>
<proteinExistence type="inferred from homology"/>
<dbReference type="AlphaFoldDB" id="A0A841H157"/>
<feature type="transmembrane region" description="Helical" evidence="7">
    <location>
        <begin position="171"/>
        <end position="193"/>
    </location>
</feature>
<dbReference type="GO" id="GO:0017004">
    <property type="term" value="P:cytochrome complex assembly"/>
    <property type="evidence" value="ECO:0007669"/>
    <property type="project" value="UniProtKB-KW"/>
</dbReference>
<keyword evidence="6 7" id="KW-0472">Membrane</keyword>
<keyword evidence="10" id="KW-1185">Reference proteome</keyword>
<keyword evidence="3 7" id="KW-0812">Transmembrane</keyword>
<evidence type="ECO:0000256" key="6">
    <source>
        <dbReference type="ARBA" id="ARBA00023136"/>
    </source>
</evidence>
<feature type="transmembrane region" description="Helical" evidence="7">
    <location>
        <begin position="205"/>
        <end position="226"/>
    </location>
</feature>
<gene>
    <name evidence="9" type="ORF">HNQ61_003495</name>
</gene>
<feature type="transmembrane region" description="Helical" evidence="7">
    <location>
        <begin position="89"/>
        <end position="109"/>
    </location>
</feature>
<keyword evidence="4" id="KW-0201">Cytochrome c-type biogenesis</keyword>
<reference evidence="9 10" key="1">
    <citation type="submission" date="2020-08" db="EMBL/GenBank/DDBJ databases">
        <title>Genomic Encyclopedia of Type Strains, Phase IV (KMG-IV): sequencing the most valuable type-strain genomes for metagenomic binning, comparative biology and taxonomic classification.</title>
        <authorList>
            <person name="Goeker M."/>
        </authorList>
    </citation>
    <scope>NUCLEOTIDE SEQUENCE [LARGE SCALE GENOMIC DNA]</scope>
    <source>
        <strain evidence="9 10">DSM 29007</strain>
    </source>
</reference>
<evidence type="ECO:0000256" key="1">
    <source>
        <dbReference type="ARBA" id="ARBA00004141"/>
    </source>
</evidence>
<evidence type="ECO:0000256" key="3">
    <source>
        <dbReference type="ARBA" id="ARBA00022692"/>
    </source>
</evidence>
<dbReference type="GO" id="GO:0016020">
    <property type="term" value="C:membrane"/>
    <property type="evidence" value="ECO:0007669"/>
    <property type="project" value="UniProtKB-SubCell"/>
</dbReference>
<accession>A0A841H157</accession>
<feature type="domain" description="Cytochrome C biogenesis protein transmembrane" evidence="8">
    <location>
        <begin position="8"/>
        <end position="222"/>
    </location>
</feature>
<evidence type="ECO:0000256" key="7">
    <source>
        <dbReference type="SAM" id="Phobius"/>
    </source>
</evidence>
<keyword evidence="5 7" id="KW-1133">Transmembrane helix</keyword>
<dbReference type="Pfam" id="PF02683">
    <property type="entry name" value="DsbD_TM"/>
    <property type="match status" value="1"/>
</dbReference>
<organism evidence="9 10">
    <name type="scientific">Longimicrobium terrae</name>
    <dbReference type="NCBI Taxonomy" id="1639882"/>
    <lineage>
        <taxon>Bacteria</taxon>
        <taxon>Pseudomonadati</taxon>
        <taxon>Gemmatimonadota</taxon>
        <taxon>Longimicrobiia</taxon>
        <taxon>Longimicrobiales</taxon>
        <taxon>Longimicrobiaceae</taxon>
        <taxon>Longimicrobium</taxon>
    </lineage>
</organism>
<dbReference type="InterPro" id="IPR051790">
    <property type="entry name" value="Cytochrome_c-biogenesis_DsbD"/>
</dbReference>